<accession>A0ABS3S3D4</accession>
<organism evidence="1 2">
    <name type="scientific">Actinomadura violacea</name>
    <dbReference type="NCBI Taxonomy" id="2819934"/>
    <lineage>
        <taxon>Bacteria</taxon>
        <taxon>Bacillati</taxon>
        <taxon>Actinomycetota</taxon>
        <taxon>Actinomycetes</taxon>
        <taxon>Streptosporangiales</taxon>
        <taxon>Thermomonosporaceae</taxon>
        <taxon>Actinomadura</taxon>
    </lineage>
</organism>
<keyword evidence="2" id="KW-1185">Reference proteome</keyword>
<gene>
    <name evidence="1" type="ORF">J4709_38655</name>
</gene>
<protein>
    <submittedName>
        <fullName evidence="1">Uncharacterized protein</fullName>
    </submittedName>
</protein>
<comment type="caution">
    <text evidence="1">The sequence shown here is derived from an EMBL/GenBank/DDBJ whole genome shotgun (WGS) entry which is preliminary data.</text>
</comment>
<sequence length="440" mass="47591">MTAHNGRVELAIEENGLITIRDTARREPTGVADIARLEAAGGDIVVGVNEPELVPSAVLDDLSRAREWLAPVYGERVGTAIDELAGGTRPRTVTVEAECGPLVAPLVRLAFGSWMHRWWQAPGRGELPALDVPLLEIELGALAWHLQPCFGGVTEAAELLRPHTRVLGDLVRSARENSVGAAGETAAEVLYDALRSAVDSVDDAAPGFTDLERLVEEIDAQEIRVRAETSHGHEAIAALLGGDALASMVAEVLPSLGRARYLGEADSEEPPATIAAGDDTVDWLQLEPRVLDARENNVTWSVTARGGEWELRARVPAAVTLRPPEAPRIWARAYAPDHPLPLPVAVWALDYRDGHFEGVTRLAPFRAPHTLAIDVYTESQVHPPRLGDERRNLPDERFAIDRLLIGRVADAAVQPNATTDPSYKRPFLAELAAYAAVVAQ</sequence>
<proteinExistence type="predicted"/>
<dbReference type="EMBL" id="JAGEPF010000028">
    <property type="protein sequence ID" value="MBO2463507.1"/>
    <property type="molecule type" value="Genomic_DNA"/>
</dbReference>
<evidence type="ECO:0000313" key="1">
    <source>
        <dbReference type="EMBL" id="MBO2463507.1"/>
    </source>
</evidence>
<evidence type="ECO:0000313" key="2">
    <source>
        <dbReference type="Proteomes" id="UP000680206"/>
    </source>
</evidence>
<reference evidence="1 2" key="1">
    <citation type="submission" date="2021-03" db="EMBL/GenBank/DDBJ databases">
        <title>Actinomadura violae sp. nov., isolated from lichen in Thailand.</title>
        <authorList>
            <person name="Kanchanasin P."/>
            <person name="Saeng-In P."/>
            <person name="Phongsopitanun W."/>
            <person name="Yuki M."/>
            <person name="Kudo T."/>
            <person name="Ohkuma M."/>
            <person name="Tanasupawat S."/>
        </authorList>
    </citation>
    <scope>NUCLEOTIDE SEQUENCE [LARGE SCALE GENOMIC DNA]</scope>
    <source>
        <strain evidence="1 2">LCR2-06</strain>
    </source>
</reference>
<name>A0ABS3S3D4_9ACTN</name>
<dbReference type="RefSeq" id="WP_208248879.1">
    <property type="nucleotide sequence ID" value="NZ_JAGEPF010000028.1"/>
</dbReference>
<dbReference type="Proteomes" id="UP000680206">
    <property type="component" value="Unassembled WGS sequence"/>
</dbReference>